<comment type="similarity">
    <text evidence="2">Belongs to the band 7/mec-2 family. HflK subfamily.</text>
</comment>
<evidence type="ECO:0000259" key="5">
    <source>
        <dbReference type="SMART" id="SM00244"/>
    </source>
</evidence>
<evidence type="ECO:0000256" key="1">
    <source>
        <dbReference type="ARBA" id="ARBA00004167"/>
    </source>
</evidence>
<keyword evidence="7" id="KW-1185">Reference proteome</keyword>
<evidence type="ECO:0000313" key="6">
    <source>
        <dbReference type="EMBL" id="ROO29054.1"/>
    </source>
</evidence>
<comment type="subcellular location">
    <subcellularLocation>
        <location evidence="1">Membrane</location>
        <topology evidence="1">Single-pass membrane protein</topology>
    </subcellularLocation>
</comment>
<evidence type="ECO:0000256" key="4">
    <source>
        <dbReference type="SAM" id="Phobius"/>
    </source>
</evidence>
<dbReference type="PANTHER" id="PTHR42911">
    <property type="entry name" value="MODULATOR OF FTSH PROTEASE HFLC"/>
    <property type="match status" value="1"/>
</dbReference>
<feature type="region of interest" description="Disordered" evidence="3">
    <location>
        <begin position="405"/>
        <end position="455"/>
    </location>
</feature>
<keyword evidence="4" id="KW-0472">Membrane</keyword>
<feature type="transmembrane region" description="Helical" evidence="4">
    <location>
        <begin position="64"/>
        <end position="85"/>
    </location>
</feature>
<feature type="compositionally biased region" description="Gly residues" evidence="3">
    <location>
        <begin position="418"/>
        <end position="428"/>
    </location>
</feature>
<dbReference type="InterPro" id="IPR001972">
    <property type="entry name" value="Stomatin_HflK_fam"/>
</dbReference>
<keyword evidence="4" id="KW-0812">Transmembrane</keyword>
<name>A0A423PTZ7_9GAMM</name>
<evidence type="ECO:0000313" key="7">
    <source>
        <dbReference type="Proteomes" id="UP000283993"/>
    </source>
</evidence>
<feature type="compositionally biased region" description="Gly residues" evidence="3">
    <location>
        <begin position="16"/>
        <end position="27"/>
    </location>
</feature>
<dbReference type="CDD" id="cd03404">
    <property type="entry name" value="SPFH_HflK"/>
    <property type="match status" value="1"/>
</dbReference>
<dbReference type="GO" id="GO:0016020">
    <property type="term" value="C:membrane"/>
    <property type="evidence" value="ECO:0007669"/>
    <property type="project" value="UniProtKB-SubCell"/>
</dbReference>
<protein>
    <submittedName>
        <fullName evidence="6">Membrane protein</fullName>
    </submittedName>
</protein>
<sequence>MIISMAWNEPGKGQDPWGGGNKNGGGPPDLEQIWRRLRARFSGRKSGGGGDNGSGGGIGGPPPAIFLLIIPLALVIWLATGLYVVQPGEKGVVLRFGDYTSTAGPGWHWHMPYPVDRVYKVDVQQVRRAGNRAVMLTKDENIVEVEVAVQYRISDAMNYLFQLREPDQTVEQVLRSAVREIVGTSRMNQVIQEGVQVEELEDRALENVDLKEGSGLPAERDALQDVDEKLVDEIKQQQQSYPEIDDRSRAMLPENVRKIVQTTLTSYEAGVDVVAVNVQYSQPPEQVQSAFEEAIKAREEEERKKNIARAYARDIVARAQGEKAQILLEARGYKEQKIARAEGESSRFSELLTQYENAPEVTRERLYLETMGDVLSSANLILAEQGGENGPMMYLPLEKMLNESRRNKAAERAANQGMDGGSDGGGDGAQTTPSDGGASSSSSRTDSLRSRDRNS</sequence>
<dbReference type="InterPro" id="IPR001107">
    <property type="entry name" value="Band_7"/>
</dbReference>
<dbReference type="Proteomes" id="UP000283993">
    <property type="component" value="Unassembled WGS sequence"/>
</dbReference>
<evidence type="ECO:0000256" key="3">
    <source>
        <dbReference type="SAM" id="MobiDB-lite"/>
    </source>
</evidence>
<dbReference type="EMBL" id="AYKH01000006">
    <property type="protein sequence ID" value="ROO29054.1"/>
    <property type="molecule type" value="Genomic_DNA"/>
</dbReference>
<keyword evidence="4" id="KW-1133">Transmembrane helix</keyword>
<feature type="compositionally biased region" description="Basic and acidic residues" evidence="3">
    <location>
        <begin position="446"/>
        <end position="455"/>
    </location>
</feature>
<feature type="domain" description="Band 7" evidence="5">
    <location>
        <begin position="80"/>
        <end position="295"/>
    </location>
</feature>
<dbReference type="PRINTS" id="PR00721">
    <property type="entry name" value="STOMATIN"/>
</dbReference>
<dbReference type="InterPro" id="IPR010201">
    <property type="entry name" value="HflK"/>
</dbReference>
<feature type="compositionally biased region" description="Low complexity" evidence="3">
    <location>
        <begin position="434"/>
        <end position="445"/>
    </location>
</feature>
<dbReference type="AlphaFoldDB" id="A0A423PTZ7"/>
<organism evidence="6 7">
    <name type="scientific">Salinisphaera orenii MK-B5</name>
    <dbReference type="NCBI Taxonomy" id="856730"/>
    <lineage>
        <taxon>Bacteria</taxon>
        <taxon>Pseudomonadati</taxon>
        <taxon>Pseudomonadota</taxon>
        <taxon>Gammaproteobacteria</taxon>
        <taxon>Salinisphaerales</taxon>
        <taxon>Salinisphaeraceae</taxon>
        <taxon>Salinisphaera</taxon>
    </lineage>
</organism>
<dbReference type="InterPro" id="IPR020980">
    <property type="entry name" value="Membrane_HflK_N"/>
</dbReference>
<dbReference type="Pfam" id="PF01145">
    <property type="entry name" value="Band_7"/>
    <property type="match status" value="1"/>
</dbReference>
<dbReference type="Gene3D" id="3.30.479.30">
    <property type="entry name" value="Band 7 domain"/>
    <property type="match status" value="1"/>
</dbReference>
<accession>A0A423PTZ7</accession>
<dbReference type="SUPFAM" id="SSF117892">
    <property type="entry name" value="Band 7/SPFH domain"/>
    <property type="match status" value="1"/>
</dbReference>
<gene>
    <name evidence="6" type="ORF">SAOR_04615</name>
</gene>
<comment type="caution">
    <text evidence="6">The sequence shown here is derived from an EMBL/GenBank/DDBJ whole genome shotgun (WGS) entry which is preliminary data.</text>
</comment>
<dbReference type="InterPro" id="IPR036013">
    <property type="entry name" value="Band_7/SPFH_dom_sf"/>
</dbReference>
<dbReference type="PANTHER" id="PTHR42911:SF2">
    <property type="entry name" value="PROHIBITIN FAMILY PROTEIN"/>
    <property type="match status" value="1"/>
</dbReference>
<dbReference type="SMART" id="SM00244">
    <property type="entry name" value="PHB"/>
    <property type="match status" value="1"/>
</dbReference>
<evidence type="ECO:0000256" key="2">
    <source>
        <dbReference type="ARBA" id="ARBA00006971"/>
    </source>
</evidence>
<proteinExistence type="inferred from homology"/>
<dbReference type="Pfam" id="PF12221">
    <property type="entry name" value="HflK_N"/>
    <property type="match status" value="1"/>
</dbReference>
<reference evidence="6 7" key="1">
    <citation type="submission" date="2013-10" db="EMBL/GenBank/DDBJ databases">
        <title>Salinisphaera orenii MK-B5 Genome Sequencing.</title>
        <authorList>
            <person name="Lai Q."/>
            <person name="Li C."/>
            <person name="Shao Z."/>
        </authorList>
    </citation>
    <scope>NUCLEOTIDE SEQUENCE [LARGE SCALE GENOMIC DNA]</scope>
    <source>
        <strain evidence="6 7">MK-B5</strain>
    </source>
</reference>
<feature type="region of interest" description="Disordered" evidence="3">
    <location>
        <begin position="1"/>
        <end position="29"/>
    </location>
</feature>